<feature type="non-terminal residue" evidence="1">
    <location>
        <position position="87"/>
    </location>
</feature>
<keyword evidence="2" id="KW-1185">Reference proteome</keyword>
<gene>
    <name evidence="1" type="ORF">GSLYS_00021356001</name>
</gene>
<dbReference type="AlphaFoldDB" id="A0AAV2ILN3"/>
<sequence length="87" mass="9499">PTIKCGNGNVSIAKHGVLDIHCDVHTGIKAIILKWSSQTPLCSVYVSGGRNIALRQRTEQTGTYFHLNTSDYSRSENAVDGNTNGYF</sequence>
<feature type="non-terminal residue" evidence="1">
    <location>
        <position position="1"/>
    </location>
</feature>
<accession>A0AAV2ILN3</accession>
<organism evidence="1 2">
    <name type="scientific">Lymnaea stagnalis</name>
    <name type="common">Great pond snail</name>
    <name type="synonym">Helix stagnalis</name>
    <dbReference type="NCBI Taxonomy" id="6523"/>
    <lineage>
        <taxon>Eukaryota</taxon>
        <taxon>Metazoa</taxon>
        <taxon>Spiralia</taxon>
        <taxon>Lophotrochozoa</taxon>
        <taxon>Mollusca</taxon>
        <taxon>Gastropoda</taxon>
        <taxon>Heterobranchia</taxon>
        <taxon>Euthyneura</taxon>
        <taxon>Panpulmonata</taxon>
        <taxon>Hygrophila</taxon>
        <taxon>Lymnaeoidea</taxon>
        <taxon>Lymnaeidae</taxon>
        <taxon>Lymnaea</taxon>
    </lineage>
</organism>
<dbReference type="Proteomes" id="UP001497497">
    <property type="component" value="Unassembled WGS sequence"/>
</dbReference>
<protein>
    <submittedName>
        <fullName evidence="1">Uncharacterized protein</fullName>
    </submittedName>
</protein>
<evidence type="ECO:0000313" key="1">
    <source>
        <dbReference type="EMBL" id="CAL1548039.1"/>
    </source>
</evidence>
<dbReference type="EMBL" id="CAXITT010001152">
    <property type="protein sequence ID" value="CAL1548039.1"/>
    <property type="molecule type" value="Genomic_DNA"/>
</dbReference>
<comment type="caution">
    <text evidence="1">The sequence shown here is derived from an EMBL/GenBank/DDBJ whole genome shotgun (WGS) entry which is preliminary data.</text>
</comment>
<evidence type="ECO:0000313" key="2">
    <source>
        <dbReference type="Proteomes" id="UP001497497"/>
    </source>
</evidence>
<proteinExistence type="predicted"/>
<reference evidence="1 2" key="1">
    <citation type="submission" date="2024-04" db="EMBL/GenBank/DDBJ databases">
        <authorList>
            <consortium name="Genoscope - CEA"/>
            <person name="William W."/>
        </authorList>
    </citation>
    <scope>NUCLEOTIDE SEQUENCE [LARGE SCALE GENOMIC DNA]</scope>
</reference>
<name>A0AAV2ILN3_LYMST</name>